<comment type="caution">
    <text evidence="12">The sequence shown here is derived from an EMBL/GenBank/DDBJ whole genome shotgun (WGS) entry which is preliminary data.</text>
</comment>
<protein>
    <recommendedName>
        <fullName evidence="8">Chaperone protein DnaK</fullName>
    </recommendedName>
    <alternativeName>
        <fullName evidence="8">HSP70</fullName>
    </alternativeName>
    <alternativeName>
        <fullName evidence="8">Heat shock 70 kDa protein</fullName>
    </alternativeName>
    <alternativeName>
        <fullName evidence="8">Heat shock protein 70</fullName>
    </alternativeName>
</protein>
<evidence type="ECO:0000256" key="9">
    <source>
        <dbReference type="RuleBase" id="RU003322"/>
    </source>
</evidence>
<keyword evidence="3 8" id="KW-0597">Phosphoprotein</keyword>
<organism evidence="12 13">
    <name type="scientific">candidate division WWE3 bacterium CG08_land_8_20_14_0_20_41_10</name>
    <dbReference type="NCBI Taxonomy" id="1975085"/>
    <lineage>
        <taxon>Bacteria</taxon>
        <taxon>Katanobacteria</taxon>
    </lineage>
</organism>
<evidence type="ECO:0000256" key="4">
    <source>
        <dbReference type="ARBA" id="ARBA00022741"/>
    </source>
</evidence>
<dbReference type="InterPro" id="IPR018181">
    <property type="entry name" value="Heat_shock_70_CS"/>
</dbReference>
<accession>A0A2H0XBL6</accession>
<comment type="function">
    <text evidence="1 8">Acts as a chaperone.</text>
</comment>
<dbReference type="FunFam" id="3.30.420.40:FF:000020">
    <property type="entry name" value="Chaperone protein HscA homolog"/>
    <property type="match status" value="1"/>
</dbReference>
<sequence length="665" mass="70780">MAKILGIDLGTTNSCMAVMEAGTAKVIPNAEGMNTTPSIVAFTGSQELVGVTAKRQQVVNPKNTVFSIKRLMGRRFTDPEVQKLKKEYSYNIVEGKNGLACVEIDGKTYTPQEISAKILLKLKIDAEKFLGQPIKDAVITVPAYFDDSQRNATKEAGQIASFEVKRIINEPTAASLAYGLDKQENEKIAVYDLGGGTYDVSILEIGDGVFEVKATNGDTHLGGDDFDSVLIHWLIDEFKKEQGVDLSTDRQAMQRLKDAAEKAKIELSSATDTEIGIPFVTADASGPKHLSIKLSRAKMEQLFDELLKKTIKPMENALSDAKLTKSDLNEVVMVGGMTRMPKVIQLVKDFFGKEPHQGVNPDEVVAVGAAIQGGVLGGDVKDVLLLDVTPLTLGIETLGGVSTPIIKRNTTIPTSASQTFSTAGDNQTQVEINILQGEREMAGDNKSLGRFILDGIPPAPRGVPQVEVKFDINADGLLNVTAKDKTSSKEQKITIQGGTGLAKDEVEKMVKEAATHAEEDKKKKELIDAKNLADAMIYTAEKSLRDAGEKVTVELKTSVEAKVKALKDALPNGSLDEIKSKTQEVSLEIQKIGTTMYGQPGQQGSGDSGTAGPQPQNPFGAGGPFGGQAGPQGTPNNNSQGGGSQNPTGGGGQSDKGPVEGEVVN</sequence>
<dbReference type="AlphaFoldDB" id="A0A2H0XBL6"/>
<keyword evidence="7 8" id="KW-0143">Chaperone</keyword>
<dbReference type="FunFam" id="2.60.34.10:FF:000014">
    <property type="entry name" value="Chaperone protein DnaK HSP70"/>
    <property type="match status" value="1"/>
</dbReference>
<name>A0A2H0XBL6_UNCKA</name>
<evidence type="ECO:0000256" key="7">
    <source>
        <dbReference type="ARBA" id="ARBA00023186"/>
    </source>
</evidence>
<feature type="compositionally biased region" description="Gly residues" evidence="11">
    <location>
        <begin position="640"/>
        <end position="654"/>
    </location>
</feature>
<feature type="coiled-coil region" evidence="10">
    <location>
        <begin position="246"/>
        <end position="273"/>
    </location>
</feature>
<reference evidence="13" key="1">
    <citation type="submission" date="2017-09" db="EMBL/GenBank/DDBJ databases">
        <title>Depth-based differentiation of microbial function through sediment-hosted aquifers and enrichment of novel symbionts in the deep terrestrial subsurface.</title>
        <authorList>
            <person name="Probst A.J."/>
            <person name="Ladd B."/>
            <person name="Jarett J.K."/>
            <person name="Geller-Mcgrath D.E."/>
            <person name="Sieber C.M.K."/>
            <person name="Emerson J.B."/>
            <person name="Anantharaman K."/>
            <person name="Thomas B.C."/>
            <person name="Malmstrom R."/>
            <person name="Stieglmeier M."/>
            <person name="Klingl A."/>
            <person name="Woyke T."/>
            <person name="Ryan C.M."/>
            <person name="Banfield J.F."/>
        </authorList>
    </citation>
    <scope>NUCLEOTIDE SEQUENCE [LARGE SCALE GENOMIC DNA]</scope>
</reference>
<dbReference type="Gene3D" id="1.20.1270.10">
    <property type="match status" value="1"/>
</dbReference>
<dbReference type="FunFam" id="3.90.640.10:FF:000003">
    <property type="entry name" value="Molecular chaperone DnaK"/>
    <property type="match status" value="1"/>
</dbReference>
<dbReference type="Pfam" id="PF00012">
    <property type="entry name" value="HSP70"/>
    <property type="match status" value="1"/>
</dbReference>
<evidence type="ECO:0000256" key="11">
    <source>
        <dbReference type="SAM" id="MobiDB-lite"/>
    </source>
</evidence>
<proteinExistence type="evidence at transcript level"/>
<keyword evidence="6 8" id="KW-0346">Stress response</keyword>
<dbReference type="Gene3D" id="3.30.420.40">
    <property type="match status" value="2"/>
</dbReference>
<dbReference type="NCBIfam" id="TIGR02350">
    <property type="entry name" value="prok_dnaK"/>
    <property type="match status" value="1"/>
</dbReference>
<feature type="modified residue" description="Phosphothreonine; by autocatalysis" evidence="8">
    <location>
        <position position="197"/>
    </location>
</feature>
<dbReference type="GO" id="GO:0051082">
    <property type="term" value="F:unfolded protein binding"/>
    <property type="evidence" value="ECO:0007669"/>
    <property type="project" value="InterPro"/>
</dbReference>
<dbReference type="SUPFAM" id="SSF53067">
    <property type="entry name" value="Actin-like ATPase domain"/>
    <property type="match status" value="2"/>
</dbReference>
<dbReference type="PROSITE" id="PS00329">
    <property type="entry name" value="HSP70_2"/>
    <property type="match status" value="1"/>
</dbReference>
<evidence type="ECO:0000256" key="3">
    <source>
        <dbReference type="ARBA" id="ARBA00022553"/>
    </source>
</evidence>
<dbReference type="InterPro" id="IPR012725">
    <property type="entry name" value="Chaperone_DnaK"/>
</dbReference>
<dbReference type="SUPFAM" id="SSF100920">
    <property type="entry name" value="Heat shock protein 70kD (HSP70), peptide-binding domain"/>
    <property type="match status" value="1"/>
</dbReference>
<evidence type="ECO:0000313" key="12">
    <source>
        <dbReference type="EMBL" id="PIS22205.1"/>
    </source>
</evidence>
<evidence type="ECO:0000313" key="13">
    <source>
        <dbReference type="Proteomes" id="UP000231252"/>
    </source>
</evidence>
<evidence type="ECO:0000256" key="10">
    <source>
        <dbReference type="SAM" id="Coils"/>
    </source>
</evidence>
<dbReference type="Gene3D" id="2.60.34.10">
    <property type="entry name" value="Substrate Binding Domain Of DNAk, Chain A, domain 1"/>
    <property type="match status" value="1"/>
</dbReference>
<dbReference type="SUPFAM" id="SSF100934">
    <property type="entry name" value="Heat shock protein 70kD (HSP70), C-terminal subdomain"/>
    <property type="match status" value="1"/>
</dbReference>
<dbReference type="InterPro" id="IPR029048">
    <property type="entry name" value="HSP70_C_sf"/>
</dbReference>
<dbReference type="Gene3D" id="3.90.640.10">
    <property type="entry name" value="Actin, Chain A, domain 4"/>
    <property type="match status" value="1"/>
</dbReference>
<dbReference type="InterPro" id="IPR043129">
    <property type="entry name" value="ATPase_NBD"/>
</dbReference>
<evidence type="ECO:0000256" key="5">
    <source>
        <dbReference type="ARBA" id="ARBA00022840"/>
    </source>
</evidence>
<keyword evidence="4 8" id="KW-0547">Nucleotide-binding</keyword>
<dbReference type="PROSITE" id="PS00297">
    <property type="entry name" value="HSP70_1"/>
    <property type="match status" value="1"/>
</dbReference>
<evidence type="ECO:0000256" key="8">
    <source>
        <dbReference type="HAMAP-Rule" id="MF_00332"/>
    </source>
</evidence>
<feature type="region of interest" description="Disordered" evidence="11">
    <location>
        <begin position="596"/>
        <end position="665"/>
    </location>
</feature>
<dbReference type="PRINTS" id="PR00301">
    <property type="entry name" value="HEATSHOCK70"/>
</dbReference>
<dbReference type="GO" id="GO:0005737">
    <property type="term" value="C:cytoplasm"/>
    <property type="evidence" value="ECO:0007669"/>
    <property type="project" value="UniProtKB-ARBA"/>
</dbReference>
<comment type="similarity">
    <text evidence="2 8 9">Belongs to the heat shock protein 70 family.</text>
</comment>
<dbReference type="Proteomes" id="UP000231252">
    <property type="component" value="Unassembled WGS sequence"/>
</dbReference>
<feature type="compositionally biased region" description="Gly residues" evidence="11">
    <location>
        <begin position="620"/>
        <end position="630"/>
    </location>
</feature>
<keyword evidence="10" id="KW-0175">Coiled coil</keyword>
<comment type="induction">
    <text evidence="8">By stress conditions e.g. heat shock.</text>
</comment>
<dbReference type="NCBIfam" id="NF001413">
    <property type="entry name" value="PRK00290.1"/>
    <property type="match status" value="1"/>
</dbReference>
<dbReference type="HAMAP" id="MF_00332">
    <property type="entry name" value="DnaK"/>
    <property type="match status" value="1"/>
</dbReference>
<evidence type="ECO:0000256" key="2">
    <source>
        <dbReference type="ARBA" id="ARBA00007381"/>
    </source>
</evidence>
<dbReference type="GO" id="GO:0140662">
    <property type="term" value="F:ATP-dependent protein folding chaperone"/>
    <property type="evidence" value="ECO:0007669"/>
    <property type="project" value="InterPro"/>
</dbReference>
<dbReference type="InterPro" id="IPR029047">
    <property type="entry name" value="HSP70_peptide-bd_sf"/>
</dbReference>
<dbReference type="FunFam" id="1.20.1270.10:FF:000001">
    <property type="entry name" value="Molecular chaperone DnaK"/>
    <property type="match status" value="1"/>
</dbReference>
<keyword evidence="5 8" id="KW-0067">ATP-binding</keyword>
<dbReference type="PROSITE" id="PS01036">
    <property type="entry name" value="HSP70_3"/>
    <property type="match status" value="1"/>
</dbReference>
<dbReference type="FunFam" id="3.30.420.40:FF:000004">
    <property type="entry name" value="Molecular chaperone DnaK"/>
    <property type="match status" value="1"/>
</dbReference>
<evidence type="ECO:0000256" key="1">
    <source>
        <dbReference type="ARBA" id="ARBA00002290"/>
    </source>
</evidence>
<gene>
    <name evidence="8" type="primary">dnaK</name>
    <name evidence="12" type="ORF">COT50_03200</name>
</gene>
<dbReference type="GO" id="GO:0005524">
    <property type="term" value="F:ATP binding"/>
    <property type="evidence" value="ECO:0007669"/>
    <property type="project" value="UniProtKB-UniRule"/>
</dbReference>
<evidence type="ECO:0000256" key="6">
    <source>
        <dbReference type="ARBA" id="ARBA00023016"/>
    </source>
</evidence>
<dbReference type="InterPro" id="IPR013126">
    <property type="entry name" value="Hsp_70_fam"/>
</dbReference>
<dbReference type="PANTHER" id="PTHR19375">
    <property type="entry name" value="HEAT SHOCK PROTEIN 70KDA"/>
    <property type="match status" value="1"/>
</dbReference>
<dbReference type="CDD" id="cd10234">
    <property type="entry name" value="ASKHA_NBD_HSP70_DnaK-like"/>
    <property type="match status" value="1"/>
</dbReference>
<dbReference type="EMBL" id="PEYU01000071">
    <property type="protein sequence ID" value="PIS22205.1"/>
    <property type="molecule type" value="Genomic_DNA"/>
</dbReference>